<evidence type="ECO:0000259" key="1">
    <source>
        <dbReference type="Pfam" id="PF14833"/>
    </source>
</evidence>
<dbReference type="EMBL" id="JAVRRA010018061">
    <property type="protein sequence ID" value="KAK5191331.1"/>
    <property type="molecule type" value="Genomic_DNA"/>
</dbReference>
<evidence type="ECO:0000313" key="3">
    <source>
        <dbReference type="Proteomes" id="UP001357485"/>
    </source>
</evidence>
<dbReference type="SUPFAM" id="SSF48179">
    <property type="entry name" value="6-phosphogluconate dehydrogenase C-terminal domain-like"/>
    <property type="match status" value="1"/>
</dbReference>
<keyword evidence="3" id="KW-1185">Reference proteome</keyword>
<organism evidence="2 3">
    <name type="scientific">Cryomyces antarcticus</name>
    <dbReference type="NCBI Taxonomy" id="329879"/>
    <lineage>
        <taxon>Eukaryota</taxon>
        <taxon>Fungi</taxon>
        <taxon>Dikarya</taxon>
        <taxon>Ascomycota</taxon>
        <taxon>Pezizomycotina</taxon>
        <taxon>Dothideomycetes</taxon>
        <taxon>Dothideomycetes incertae sedis</taxon>
        <taxon>Cryomyces</taxon>
    </lineage>
</organism>
<dbReference type="PANTHER" id="PTHR22981:SF81">
    <property type="entry name" value="DEHYDROGENASE, PUTATIVE-RELATED"/>
    <property type="match status" value="1"/>
</dbReference>
<protein>
    <recommendedName>
        <fullName evidence="1">3-hydroxyisobutyrate dehydrogenase-like NAD-binding domain-containing protein</fullName>
    </recommendedName>
</protein>
<dbReference type="Proteomes" id="UP001357485">
    <property type="component" value="Unassembled WGS sequence"/>
</dbReference>
<dbReference type="Pfam" id="PF14833">
    <property type="entry name" value="NAD_binding_11"/>
    <property type="match status" value="1"/>
</dbReference>
<dbReference type="InterPro" id="IPR008927">
    <property type="entry name" value="6-PGluconate_DH-like_C_sf"/>
</dbReference>
<name>A0ABR0LMC7_9PEZI</name>
<evidence type="ECO:0000313" key="2">
    <source>
        <dbReference type="EMBL" id="KAK5191331.1"/>
    </source>
</evidence>
<sequence>MRSGMDPRVLANIFHTSTAQSAICDKWNPVPGLCPEAPASHGYQAGFKVQLMKKDFGLAVDTAERVGARLALGKVGLEVYEKTSDDPE</sequence>
<accession>A0ABR0LMC7</accession>
<feature type="domain" description="3-hydroxyisobutyrate dehydrogenase-like NAD-binding" evidence="1">
    <location>
        <begin position="2"/>
        <end position="83"/>
    </location>
</feature>
<proteinExistence type="predicted"/>
<dbReference type="InterPro" id="IPR029154">
    <property type="entry name" value="HIBADH-like_NADP-bd"/>
</dbReference>
<feature type="non-terminal residue" evidence="2">
    <location>
        <position position="88"/>
    </location>
</feature>
<dbReference type="InterPro" id="IPR013328">
    <property type="entry name" value="6PGD_dom2"/>
</dbReference>
<comment type="caution">
    <text evidence="2">The sequence shown here is derived from an EMBL/GenBank/DDBJ whole genome shotgun (WGS) entry which is preliminary data.</text>
</comment>
<dbReference type="PANTHER" id="PTHR22981">
    <property type="entry name" value="3-HYDROXYISOBUTYRATE DEHYDROGENASE-RELATED"/>
    <property type="match status" value="1"/>
</dbReference>
<gene>
    <name evidence="2" type="ORF">LTR16_007593</name>
</gene>
<reference evidence="2 3" key="1">
    <citation type="submission" date="2023-08" db="EMBL/GenBank/DDBJ databases">
        <title>Black Yeasts Isolated from many extreme environments.</title>
        <authorList>
            <person name="Coleine C."/>
            <person name="Stajich J.E."/>
            <person name="Selbmann L."/>
        </authorList>
    </citation>
    <scope>NUCLEOTIDE SEQUENCE [LARGE SCALE GENOMIC DNA]</scope>
    <source>
        <strain evidence="2 3">CCFEE 536</strain>
    </source>
</reference>
<dbReference type="Gene3D" id="1.10.1040.10">
    <property type="entry name" value="N-(1-d-carboxylethyl)-l-norvaline Dehydrogenase, domain 2"/>
    <property type="match status" value="1"/>
</dbReference>